<comment type="caution">
    <text evidence="1">The sequence shown here is derived from an EMBL/GenBank/DDBJ whole genome shotgun (WGS) entry which is preliminary data.</text>
</comment>
<reference evidence="1" key="1">
    <citation type="submission" date="2021-03" db="EMBL/GenBank/DDBJ databases">
        <authorList>
            <consortium name="DOE Joint Genome Institute"/>
            <person name="Ahrendt S."/>
            <person name="Looney B.P."/>
            <person name="Miyauchi S."/>
            <person name="Morin E."/>
            <person name="Drula E."/>
            <person name="Courty P.E."/>
            <person name="Chicoki N."/>
            <person name="Fauchery L."/>
            <person name="Kohler A."/>
            <person name="Kuo A."/>
            <person name="Labutti K."/>
            <person name="Pangilinan J."/>
            <person name="Lipzen A."/>
            <person name="Riley R."/>
            <person name="Andreopoulos W."/>
            <person name="He G."/>
            <person name="Johnson J."/>
            <person name="Barry K.W."/>
            <person name="Grigoriev I.V."/>
            <person name="Nagy L."/>
            <person name="Hibbett D."/>
            <person name="Henrissat B."/>
            <person name="Matheny P.B."/>
            <person name="Labbe J."/>
            <person name="Martin F."/>
        </authorList>
    </citation>
    <scope>NUCLEOTIDE SEQUENCE</scope>
    <source>
        <strain evidence="1">HHB10654</strain>
    </source>
</reference>
<dbReference type="Proteomes" id="UP000814140">
    <property type="component" value="Unassembled WGS sequence"/>
</dbReference>
<keyword evidence="2" id="KW-1185">Reference proteome</keyword>
<sequence>MITRLAHTSSSRVRSGLSFKKAAAIHNAWQYARLRQKDKVVVTNSPHTYVYVGNLGHTIRQPDLYRLFKACGSIERIDIRCGRGYVMAGPDSRFNATILFRDAYAVATALKLNAAMLKGYKLVVSTSPLGLPELAEIARASKAPPPRQPLPLRAQPTLVIDPYNPDAGTSTWSWSRTAKQYSLPCKGRRRNKLWGWLMPFNLFG</sequence>
<protein>
    <submittedName>
        <fullName evidence="1">Uncharacterized protein</fullName>
    </submittedName>
</protein>
<accession>A0ACB8TKX9</accession>
<name>A0ACB8TKX9_9AGAM</name>
<evidence type="ECO:0000313" key="1">
    <source>
        <dbReference type="EMBL" id="KAI0069050.1"/>
    </source>
</evidence>
<gene>
    <name evidence="1" type="ORF">BV25DRAFT_1834119</name>
</gene>
<reference evidence="1" key="2">
    <citation type="journal article" date="2022" name="New Phytol.">
        <title>Evolutionary transition to the ectomycorrhizal habit in the genomes of a hyperdiverse lineage of mushroom-forming fungi.</title>
        <authorList>
            <person name="Looney B."/>
            <person name="Miyauchi S."/>
            <person name="Morin E."/>
            <person name="Drula E."/>
            <person name="Courty P.E."/>
            <person name="Kohler A."/>
            <person name="Kuo A."/>
            <person name="LaButti K."/>
            <person name="Pangilinan J."/>
            <person name="Lipzen A."/>
            <person name="Riley R."/>
            <person name="Andreopoulos W."/>
            <person name="He G."/>
            <person name="Johnson J."/>
            <person name="Nolan M."/>
            <person name="Tritt A."/>
            <person name="Barry K.W."/>
            <person name="Grigoriev I.V."/>
            <person name="Nagy L.G."/>
            <person name="Hibbett D."/>
            <person name="Henrissat B."/>
            <person name="Matheny P.B."/>
            <person name="Labbe J."/>
            <person name="Martin F.M."/>
        </authorList>
    </citation>
    <scope>NUCLEOTIDE SEQUENCE</scope>
    <source>
        <strain evidence="1">HHB10654</strain>
    </source>
</reference>
<organism evidence="1 2">
    <name type="scientific">Artomyces pyxidatus</name>
    <dbReference type="NCBI Taxonomy" id="48021"/>
    <lineage>
        <taxon>Eukaryota</taxon>
        <taxon>Fungi</taxon>
        <taxon>Dikarya</taxon>
        <taxon>Basidiomycota</taxon>
        <taxon>Agaricomycotina</taxon>
        <taxon>Agaricomycetes</taxon>
        <taxon>Russulales</taxon>
        <taxon>Auriscalpiaceae</taxon>
        <taxon>Artomyces</taxon>
    </lineage>
</organism>
<dbReference type="EMBL" id="MU277187">
    <property type="protein sequence ID" value="KAI0069050.1"/>
    <property type="molecule type" value="Genomic_DNA"/>
</dbReference>
<evidence type="ECO:0000313" key="2">
    <source>
        <dbReference type="Proteomes" id="UP000814140"/>
    </source>
</evidence>
<proteinExistence type="predicted"/>